<dbReference type="InterPro" id="IPR018629">
    <property type="entry name" value="XK-rel"/>
</dbReference>
<feature type="region of interest" description="Disordered" evidence="7">
    <location>
        <begin position="426"/>
        <end position="445"/>
    </location>
</feature>
<keyword evidence="5 6" id="KW-0472">Membrane</keyword>
<feature type="compositionally biased region" description="Polar residues" evidence="7">
    <location>
        <begin position="427"/>
        <end position="440"/>
    </location>
</feature>
<reference evidence="8" key="2">
    <citation type="submission" date="2025-08" db="UniProtKB">
        <authorList>
            <consortium name="Ensembl"/>
        </authorList>
    </citation>
    <scope>IDENTIFICATION</scope>
</reference>
<reference evidence="8 9" key="1">
    <citation type="submission" date="2019-04" db="EMBL/GenBank/DDBJ databases">
        <authorList>
            <consortium name="Wellcome Sanger Institute Data Sharing"/>
        </authorList>
    </citation>
    <scope>NUCLEOTIDE SEQUENCE [LARGE SCALE GENOMIC DNA]</scope>
</reference>
<evidence type="ECO:0000256" key="1">
    <source>
        <dbReference type="ARBA" id="ARBA00004141"/>
    </source>
</evidence>
<name>A0A8C9U7N2_SCLFO</name>
<organism evidence="8 9">
    <name type="scientific">Scleropages formosus</name>
    <name type="common">Asian bonytongue</name>
    <name type="synonym">Osteoglossum formosum</name>
    <dbReference type="NCBI Taxonomy" id="113540"/>
    <lineage>
        <taxon>Eukaryota</taxon>
        <taxon>Metazoa</taxon>
        <taxon>Chordata</taxon>
        <taxon>Craniata</taxon>
        <taxon>Vertebrata</taxon>
        <taxon>Euteleostomi</taxon>
        <taxon>Actinopterygii</taxon>
        <taxon>Neopterygii</taxon>
        <taxon>Teleostei</taxon>
        <taxon>Osteoglossocephala</taxon>
        <taxon>Osteoglossomorpha</taxon>
        <taxon>Osteoglossiformes</taxon>
        <taxon>Osteoglossidae</taxon>
        <taxon>Scleropages</taxon>
    </lineage>
</organism>
<comment type="subcellular location">
    <subcellularLocation>
        <location evidence="1 6">Membrane</location>
        <topology evidence="1 6">Multi-pass membrane protein</topology>
    </subcellularLocation>
</comment>
<dbReference type="GeneTree" id="ENSGT00390000003231"/>
<gene>
    <name evidence="8" type="primary">LOC108931018</name>
</gene>
<keyword evidence="3 6" id="KW-0812">Transmembrane</keyword>
<comment type="similarity">
    <text evidence="2 6">Belongs to the XK family.</text>
</comment>
<accession>A0A8C9U7N2</accession>
<feature type="transmembrane region" description="Helical" evidence="6">
    <location>
        <begin position="198"/>
        <end position="222"/>
    </location>
</feature>
<dbReference type="AlphaFoldDB" id="A0A8C9U7N2"/>
<evidence type="ECO:0000256" key="5">
    <source>
        <dbReference type="ARBA" id="ARBA00023136"/>
    </source>
</evidence>
<dbReference type="PANTHER" id="PTHR14297">
    <property type="entry name" value="MEMBRANE TRANSPORT PROTEIN XK FAMILY MEMBER"/>
    <property type="match status" value="1"/>
</dbReference>
<dbReference type="OrthoDB" id="6136301at2759"/>
<evidence type="ECO:0000256" key="2">
    <source>
        <dbReference type="ARBA" id="ARBA00008789"/>
    </source>
</evidence>
<dbReference type="GO" id="GO:0005886">
    <property type="term" value="C:plasma membrane"/>
    <property type="evidence" value="ECO:0007669"/>
    <property type="project" value="UniProtKB-ARBA"/>
</dbReference>
<keyword evidence="4 6" id="KW-1133">Transmembrane helix</keyword>
<feature type="transmembrane region" description="Helical" evidence="6">
    <location>
        <begin position="346"/>
        <end position="366"/>
    </location>
</feature>
<protein>
    <recommendedName>
        <fullName evidence="6">XK-related protein</fullName>
    </recommendedName>
</protein>
<evidence type="ECO:0000256" key="7">
    <source>
        <dbReference type="SAM" id="MobiDB-lite"/>
    </source>
</evidence>
<keyword evidence="9" id="KW-1185">Reference proteome</keyword>
<dbReference type="PANTHER" id="PTHR14297:SF4">
    <property type="entry name" value="XK-RELATED PROTEIN 2"/>
    <property type="match status" value="1"/>
</dbReference>
<feature type="transmembrane region" description="Helical" evidence="6">
    <location>
        <begin position="263"/>
        <end position="284"/>
    </location>
</feature>
<evidence type="ECO:0000256" key="3">
    <source>
        <dbReference type="ARBA" id="ARBA00022692"/>
    </source>
</evidence>
<dbReference type="InterPro" id="IPR051773">
    <property type="entry name" value="XK-related_adapter"/>
</dbReference>
<evidence type="ECO:0000313" key="9">
    <source>
        <dbReference type="Proteomes" id="UP000694397"/>
    </source>
</evidence>
<evidence type="ECO:0000256" key="6">
    <source>
        <dbReference type="RuleBase" id="RU910716"/>
    </source>
</evidence>
<evidence type="ECO:0000256" key="4">
    <source>
        <dbReference type="ARBA" id="ARBA00022989"/>
    </source>
</evidence>
<sequence length="498" mass="55620">MLEAIGSASPADGARGARDSPSVPVVRGRVHAPFSVLLSTALYCAEFVCAVVLCSEYSESLDRLWMAATLTFALVHAFLTQLALTFIHRDLGRDRPFVLFLHLLLLGPVVRCIEALVIYFQAGKKEEPYFTISRKVKLKGSQGTPTEREIGHSAHKLAAHRNAFKRAAVIQAFLGSAPQLTLQLYITIQEKYMLPARVALIVITLLSITYGALVCSVLAIQIKYDEFKVRLRPAAYLCMVLWRGLEIATRTAALVLFSTALTYWVIPVGLGNLALFFALPWLLLWRKKAPLPDSVEKSLSKAGTLVALCLVTFLYACINTFCYSTIQLNLASWDLIDKHLSWSQMAAYYAFRFLENTFLVVMWYFFRSDFYEYVCAPLLVLQLVTGYGMAVAFMMIFYQYCHPCRHLFRHNVADCFRCDCCRKDAASQRSTPKPSPSLGTRSADCLDSTEDGLKPQTSVLKVGNGSVLQVHLWPTKNGKCYAALLWCMKTGGTTLTLT</sequence>
<dbReference type="Pfam" id="PF09815">
    <property type="entry name" value="XK-related"/>
    <property type="match status" value="1"/>
</dbReference>
<feature type="transmembrane region" description="Helical" evidence="6">
    <location>
        <begin position="99"/>
        <end position="120"/>
    </location>
</feature>
<feature type="transmembrane region" description="Helical" evidence="6">
    <location>
        <begin position="378"/>
        <end position="400"/>
    </location>
</feature>
<feature type="transmembrane region" description="Helical" evidence="6">
    <location>
        <begin position="305"/>
        <end position="326"/>
    </location>
</feature>
<dbReference type="Ensembl" id="ENSSFOT00015065354.1">
    <property type="protein sequence ID" value="ENSSFOP00015058427.1"/>
    <property type="gene ID" value="ENSSFOG00015010125.2"/>
</dbReference>
<feature type="transmembrane region" description="Helical" evidence="6">
    <location>
        <begin position="65"/>
        <end position="87"/>
    </location>
</feature>
<evidence type="ECO:0000313" key="8">
    <source>
        <dbReference type="Ensembl" id="ENSSFOP00015058427.1"/>
    </source>
</evidence>
<feature type="region of interest" description="Disordered" evidence="7">
    <location>
        <begin position="1"/>
        <end position="22"/>
    </location>
</feature>
<dbReference type="Proteomes" id="UP000694397">
    <property type="component" value="Chromosome 14"/>
</dbReference>
<reference evidence="8" key="3">
    <citation type="submission" date="2025-09" db="UniProtKB">
        <authorList>
            <consortium name="Ensembl"/>
        </authorList>
    </citation>
    <scope>IDENTIFICATION</scope>
</reference>
<feature type="transmembrane region" description="Helical" evidence="6">
    <location>
        <begin position="30"/>
        <end position="53"/>
    </location>
</feature>
<proteinExistence type="inferred from homology"/>